<dbReference type="Proteomes" id="UP000799766">
    <property type="component" value="Unassembled WGS sequence"/>
</dbReference>
<sequence length="251" mass="26475">MSQVDVGVFGSKMCGEGEMKANSSNAERNRPVHERRSEIVLRQQGCGPAPSSVPQSGAGRQGPWLGHLGSRSNVAVQMRGPWWVLPSRPCPGYACERTVGVDADGGGEGAARCSMGLAAAPTNQPSATSVGAVRAGQGRRKGAGIIVWCVAGGQEAVRSALLRAHAPLRRADTTRSRTTRFIIVFKTRFPGRAHHIQQGQASDGAVGTSSQQVARITRCLSLWPSVVRCCFFSCSRRSPGSGLSARRLVAG</sequence>
<evidence type="ECO:0000313" key="2">
    <source>
        <dbReference type="Proteomes" id="UP000799766"/>
    </source>
</evidence>
<gene>
    <name evidence="1" type="ORF">BDY21DRAFT_10610</name>
</gene>
<proteinExistence type="predicted"/>
<keyword evidence="2" id="KW-1185">Reference proteome</keyword>
<reference evidence="1" key="1">
    <citation type="journal article" date="2020" name="Stud. Mycol.">
        <title>101 Dothideomycetes genomes: a test case for predicting lifestyles and emergence of pathogens.</title>
        <authorList>
            <person name="Haridas S."/>
            <person name="Albert R."/>
            <person name="Binder M."/>
            <person name="Bloem J."/>
            <person name="Labutti K."/>
            <person name="Salamov A."/>
            <person name="Andreopoulos B."/>
            <person name="Baker S."/>
            <person name="Barry K."/>
            <person name="Bills G."/>
            <person name="Bluhm B."/>
            <person name="Cannon C."/>
            <person name="Castanera R."/>
            <person name="Culley D."/>
            <person name="Daum C."/>
            <person name="Ezra D."/>
            <person name="Gonzalez J."/>
            <person name="Henrissat B."/>
            <person name="Kuo A."/>
            <person name="Liang C."/>
            <person name="Lipzen A."/>
            <person name="Lutzoni F."/>
            <person name="Magnuson J."/>
            <person name="Mondo S."/>
            <person name="Nolan M."/>
            <person name="Ohm R."/>
            <person name="Pangilinan J."/>
            <person name="Park H.-J."/>
            <person name="Ramirez L."/>
            <person name="Alfaro M."/>
            <person name="Sun H."/>
            <person name="Tritt A."/>
            <person name="Yoshinaga Y."/>
            <person name="Zwiers L.-H."/>
            <person name="Turgeon B."/>
            <person name="Goodwin S."/>
            <person name="Spatafora J."/>
            <person name="Crous P."/>
            <person name="Grigoriev I."/>
        </authorList>
    </citation>
    <scope>NUCLEOTIDE SEQUENCE</scope>
    <source>
        <strain evidence="1">ATCC 16933</strain>
    </source>
</reference>
<accession>A0A6A6PE22</accession>
<organism evidence="1 2">
    <name type="scientific">Lineolata rhizophorae</name>
    <dbReference type="NCBI Taxonomy" id="578093"/>
    <lineage>
        <taxon>Eukaryota</taxon>
        <taxon>Fungi</taxon>
        <taxon>Dikarya</taxon>
        <taxon>Ascomycota</taxon>
        <taxon>Pezizomycotina</taxon>
        <taxon>Dothideomycetes</taxon>
        <taxon>Dothideomycetes incertae sedis</taxon>
        <taxon>Lineolatales</taxon>
        <taxon>Lineolataceae</taxon>
        <taxon>Lineolata</taxon>
    </lineage>
</organism>
<protein>
    <submittedName>
        <fullName evidence="1">Uncharacterized protein</fullName>
    </submittedName>
</protein>
<dbReference type="AlphaFoldDB" id="A0A6A6PE22"/>
<dbReference type="EMBL" id="MU001670">
    <property type="protein sequence ID" value="KAF2462254.1"/>
    <property type="molecule type" value="Genomic_DNA"/>
</dbReference>
<name>A0A6A6PE22_9PEZI</name>
<evidence type="ECO:0000313" key="1">
    <source>
        <dbReference type="EMBL" id="KAF2462254.1"/>
    </source>
</evidence>